<reference evidence="1 2" key="1">
    <citation type="journal article" date="2016" name="Genome Biol. Evol.">
        <title>Comparative Genomic Analyses of the Moraxella catarrhalis Serosensitive and Seroresistant Lineages Demonstrate Their Independent Evolution.</title>
        <authorList>
            <person name="Earl J.P."/>
            <person name="de Vries S.P."/>
            <person name="Ahmed A."/>
            <person name="Powell E."/>
            <person name="Schultz M.P."/>
            <person name="Hermans P.W."/>
            <person name="Hill D.J."/>
            <person name="Zhou Z."/>
            <person name="Constantinidou C.I."/>
            <person name="Hu F.Z."/>
            <person name="Bootsma H.J."/>
            <person name="Ehrlich G.D."/>
        </authorList>
    </citation>
    <scope>NUCLEOTIDE SEQUENCE [LARGE SCALE GENOMIC DNA]</scope>
    <source>
        <strain evidence="1 2">Z7574</strain>
    </source>
</reference>
<dbReference type="AlphaFoldDB" id="A0A7Z0UZH3"/>
<proteinExistence type="predicted"/>
<evidence type="ECO:0000313" key="1">
    <source>
        <dbReference type="EMBL" id="OAV01658.1"/>
    </source>
</evidence>
<name>A0A7Z0UZH3_MORCA</name>
<accession>A0A7Z0UZH3</accession>
<dbReference type="Proteomes" id="UP000078446">
    <property type="component" value="Unassembled WGS sequence"/>
</dbReference>
<comment type="caution">
    <text evidence="1">The sequence shown here is derived from an EMBL/GenBank/DDBJ whole genome shotgun (WGS) entry which is preliminary data.</text>
</comment>
<evidence type="ECO:0000313" key="2">
    <source>
        <dbReference type="Proteomes" id="UP000078446"/>
    </source>
</evidence>
<gene>
    <name evidence="1" type="ORF">AO382_0024</name>
</gene>
<sequence length="41" mass="4999">MCYGCYHTNNNYHYQYILKKFLMNDFGQGEMKLNDEEDKAK</sequence>
<dbReference type="EMBL" id="LXHE01000002">
    <property type="protein sequence ID" value="OAV01658.1"/>
    <property type="molecule type" value="Genomic_DNA"/>
</dbReference>
<protein>
    <submittedName>
        <fullName evidence="1">Uncharacterized protein</fullName>
    </submittedName>
</protein>
<organism evidence="1 2">
    <name type="scientific">Moraxella catarrhalis</name>
    <name type="common">Branhamella catarrhalis</name>
    <dbReference type="NCBI Taxonomy" id="480"/>
    <lineage>
        <taxon>Bacteria</taxon>
        <taxon>Pseudomonadati</taxon>
        <taxon>Pseudomonadota</taxon>
        <taxon>Gammaproteobacteria</taxon>
        <taxon>Moraxellales</taxon>
        <taxon>Moraxellaceae</taxon>
        <taxon>Moraxella</taxon>
    </lineage>
</organism>